<dbReference type="PROSITE" id="PS50157">
    <property type="entry name" value="ZINC_FINGER_C2H2_2"/>
    <property type="match status" value="1"/>
</dbReference>
<evidence type="ECO:0000313" key="3">
    <source>
        <dbReference type="EMBL" id="UYV60454.1"/>
    </source>
</evidence>
<dbReference type="Gene3D" id="3.30.160.60">
    <property type="entry name" value="Classic Zinc Finger"/>
    <property type="match status" value="1"/>
</dbReference>
<evidence type="ECO:0000256" key="1">
    <source>
        <dbReference type="PROSITE-ProRule" id="PRU00042"/>
    </source>
</evidence>
<gene>
    <name evidence="3" type="ORF">LAZ67_1001190</name>
</gene>
<dbReference type="Pfam" id="PF00096">
    <property type="entry name" value="zf-C2H2"/>
    <property type="match status" value="1"/>
</dbReference>
<organism evidence="3 4">
    <name type="scientific">Cordylochernes scorpioides</name>
    <dbReference type="NCBI Taxonomy" id="51811"/>
    <lineage>
        <taxon>Eukaryota</taxon>
        <taxon>Metazoa</taxon>
        <taxon>Ecdysozoa</taxon>
        <taxon>Arthropoda</taxon>
        <taxon>Chelicerata</taxon>
        <taxon>Arachnida</taxon>
        <taxon>Pseudoscorpiones</taxon>
        <taxon>Cheliferoidea</taxon>
        <taxon>Chernetidae</taxon>
        <taxon>Cordylochernes</taxon>
    </lineage>
</organism>
<dbReference type="PROSITE" id="PS00028">
    <property type="entry name" value="ZINC_FINGER_C2H2_1"/>
    <property type="match status" value="1"/>
</dbReference>
<evidence type="ECO:0000313" key="4">
    <source>
        <dbReference type="Proteomes" id="UP001235939"/>
    </source>
</evidence>
<evidence type="ECO:0000259" key="2">
    <source>
        <dbReference type="PROSITE" id="PS50157"/>
    </source>
</evidence>
<reference evidence="3 4" key="1">
    <citation type="submission" date="2022-01" db="EMBL/GenBank/DDBJ databases">
        <title>A chromosomal length assembly of Cordylochernes scorpioides.</title>
        <authorList>
            <person name="Zeh D."/>
            <person name="Zeh J."/>
        </authorList>
    </citation>
    <scope>NUCLEOTIDE SEQUENCE [LARGE SCALE GENOMIC DNA]</scope>
    <source>
        <strain evidence="3">IN4F17</strain>
        <tissue evidence="3">Whole Body</tissue>
    </source>
</reference>
<sequence>MLCCYTECLSPVVAVRSSIIRHKKTHQEVQELFTCNYCHKGFTQTSNLRVHTKRFHPAAEDIFPTWNN</sequence>
<keyword evidence="1" id="KW-0863">Zinc-finger</keyword>
<dbReference type="EMBL" id="CP092863">
    <property type="protein sequence ID" value="UYV60454.1"/>
    <property type="molecule type" value="Genomic_DNA"/>
</dbReference>
<dbReference type="InterPro" id="IPR036236">
    <property type="entry name" value="Znf_C2H2_sf"/>
</dbReference>
<name>A0ABY6JVD3_9ARAC</name>
<keyword evidence="1" id="KW-0862">Zinc</keyword>
<keyword evidence="1" id="KW-0479">Metal-binding</keyword>
<dbReference type="Proteomes" id="UP001235939">
    <property type="component" value="Chromosome 01"/>
</dbReference>
<keyword evidence="4" id="KW-1185">Reference proteome</keyword>
<feature type="domain" description="C2H2-type" evidence="2">
    <location>
        <begin position="33"/>
        <end position="61"/>
    </location>
</feature>
<accession>A0ABY6JVD3</accession>
<dbReference type="SUPFAM" id="SSF57667">
    <property type="entry name" value="beta-beta-alpha zinc fingers"/>
    <property type="match status" value="1"/>
</dbReference>
<dbReference type="InterPro" id="IPR013087">
    <property type="entry name" value="Znf_C2H2_type"/>
</dbReference>
<proteinExistence type="predicted"/>
<protein>
    <submittedName>
        <fullName evidence="3">PRDM5</fullName>
    </submittedName>
</protein>